<dbReference type="OrthoDB" id="4161332at2759"/>
<gene>
    <name evidence="8" type="ORF">K452DRAFT_159067</name>
</gene>
<dbReference type="PANTHER" id="PTHR31313">
    <property type="entry name" value="TY1 ENHANCER ACTIVATOR"/>
    <property type="match status" value="1"/>
</dbReference>
<evidence type="ECO:0000259" key="7">
    <source>
        <dbReference type="SMART" id="SM00906"/>
    </source>
</evidence>
<dbReference type="GeneID" id="54293137"/>
<organism evidence="8 9">
    <name type="scientific">Aplosporella prunicola CBS 121167</name>
    <dbReference type="NCBI Taxonomy" id="1176127"/>
    <lineage>
        <taxon>Eukaryota</taxon>
        <taxon>Fungi</taxon>
        <taxon>Dikarya</taxon>
        <taxon>Ascomycota</taxon>
        <taxon>Pezizomycotina</taxon>
        <taxon>Dothideomycetes</taxon>
        <taxon>Dothideomycetes incertae sedis</taxon>
        <taxon>Botryosphaeriales</taxon>
        <taxon>Aplosporellaceae</taxon>
        <taxon>Aplosporella</taxon>
    </lineage>
</organism>
<evidence type="ECO:0000256" key="5">
    <source>
        <dbReference type="ARBA" id="ARBA00023163"/>
    </source>
</evidence>
<dbReference type="InterPro" id="IPR007219">
    <property type="entry name" value="XnlR_reg_dom"/>
</dbReference>
<evidence type="ECO:0000256" key="2">
    <source>
        <dbReference type="ARBA" id="ARBA00022833"/>
    </source>
</evidence>
<keyword evidence="3" id="KW-0805">Transcription regulation</keyword>
<keyword evidence="9" id="KW-1185">Reference proteome</keyword>
<keyword evidence="5" id="KW-0804">Transcription</keyword>
<evidence type="ECO:0000256" key="1">
    <source>
        <dbReference type="ARBA" id="ARBA00022723"/>
    </source>
</evidence>
<dbReference type="RefSeq" id="XP_033399239.1">
    <property type="nucleotide sequence ID" value="XM_033535643.1"/>
</dbReference>
<dbReference type="CDD" id="cd12148">
    <property type="entry name" value="fungal_TF_MHR"/>
    <property type="match status" value="1"/>
</dbReference>
<protein>
    <recommendedName>
        <fullName evidence="7">Xylanolytic transcriptional activator regulatory domain-containing protein</fullName>
    </recommendedName>
</protein>
<dbReference type="EMBL" id="ML995481">
    <property type="protein sequence ID" value="KAF2143527.1"/>
    <property type="molecule type" value="Genomic_DNA"/>
</dbReference>
<evidence type="ECO:0000256" key="3">
    <source>
        <dbReference type="ARBA" id="ARBA00023015"/>
    </source>
</evidence>
<evidence type="ECO:0000256" key="4">
    <source>
        <dbReference type="ARBA" id="ARBA00023125"/>
    </source>
</evidence>
<dbReference type="GO" id="GO:0008270">
    <property type="term" value="F:zinc ion binding"/>
    <property type="evidence" value="ECO:0007669"/>
    <property type="project" value="InterPro"/>
</dbReference>
<keyword evidence="6" id="KW-0539">Nucleus</keyword>
<evidence type="ECO:0000256" key="6">
    <source>
        <dbReference type="ARBA" id="ARBA00023242"/>
    </source>
</evidence>
<dbReference type="Pfam" id="PF04082">
    <property type="entry name" value="Fungal_trans"/>
    <property type="match status" value="1"/>
</dbReference>
<sequence length="289" mass="31941">MRQVGMVDVSSAREDHLLGLFWTWQNAWLRVVAREPFEREREARRGNDACGRFCSPALLLAMLALGAHYDSDSEENAKGEEAGEAFASRAKIMLLHEGEAPSPTTVQALALLSVREMALDREGPSGMYCGMAVRMALSLGLHLDCGRCVAEGLLSAEQAEVRCVAWWGCYLLDKQLNIGLGRPSGVLDCLVTVKWPDEACEEERGAWGGEREDDMVARGVSCSIYACRMLLEVVEILDNIYSPNKPDKPGMATDAYLRLTSFYNALPAPLRVPRAATTRALPHVYQLQY</sequence>
<dbReference type="InterPro" id="IPR051615">
    <property type="entry name" value="Transcr_Regulatory_Elem"/>
</dbReference>
<proteinExistence type="predicted"/>
<feature type="domain" description="Xylanolytic transcriptional activator regulatory" evidence="7">
    <location>
        <begin position="125"/>
        <end position="202"/>
    </location>
</feature>
<dbReference type="PANTHER" id="PTHR31313:SF83">
    <property type="entry name" value="ZN(II)2CYS6 TRANSCRIPTION FACTOR (EUROFUNG)"/>
    <property type="match status" value="1"/>
</dbReference>
<dbReference type="AlphaFoldDB" id="A0A6A6BKY8"/>
<dbReference type="GO" id="GO:0003677">
    <property type="term" value="F:DNA binding"/>
    <property type="evidence" value="ECO:0007669"/>
    <property type="project" value="UniProtKB-KW"/>
</dbReference>
<reference evidence="8" key="1">
    <citation type="journal article" date="2020" name="Stud. Mycol.">
        <title>101 Dothideomycetes genomes: a test case for predicting lifestyles and emergence of pathogens.</title>
        <authorList>
            <person name="Haridas S."/>
            <person name="Albert R."/>
            <person name="Binder M."/>
            <person name="Bloem J."/>
            <person name="Labutti K."/>
            <person name="Salamov A."/>
            <person name="Andreopoulos B."/>
            <person name="Baker S."/>
            <person name="Barry K."/>
            <person name="Bills G."/>
            <person name="Bluhm B."/>
            <person name="Cannon C."/>
            <person name="Castanera R."/>
            <person name="Culley D."/>
            <person name="Daum C."/>
            <person name="Ezra D."/>
            <person name="Gonzalez J."/>
            <person name="Henrissat B."/>
            <person name="Kuo A."/>
            <person name="Liang C."/>
            <person name="Lipzen A."/>
            <person name="Lutzoni F."/>
            <person name="Magnuson J."/>
            <person name="Mondo S."/>
            <person name="Nolan M."/>
            <person name="Ohm R."/>
            <person name="Pangilinan J."/>
            <person name="Park H.-J."/>
            <person name="Ramirez L."/>
            <person name="Alfaro M."/>
            <person name="Sun H."/>
            <person name="Tritt A."/>
            <person name="Yoshinaga Y."/>
            <person name="Zwiers L.-H."/>
            <person name="Turgeon B."/>
            <person name="Goodwin S."/>
            <person name="Spatafora J."/>
            <person name="Crous P."/>
            <person name="Grigoriev I."/>
        </authorList>
    </citation>
    <scope>NUCLEOTIDE SEQUENCE</scope>
    <source>
        <strain evidence="8">CBS 121167</strain>
    </source>
</reference>
<accession>A0A6A6BKY8</accession>
<name>A0A6A6BKY8_9PEZI</name>
<dbReference type="GO" id="GO:0006351">
    <property type="term" value="P:DNA-templated transcription"/>
    <property type="evidence" value="ECO:0007669"/>
    <property type="project" value="InterPro"/>
</dbReference>
<evidence type="ECO:0000313" key="9">
    <source>
        <dbReference type="Proteomes" id="UP000799438"/>
    </source>
</evidence>
<keyword evidence="2" id="KW-0862">Zinc</keyword>
<dbReference type="SMART" id="SM00906">
    <property type="entry name" value="Fungal_trans"/>
    <property type="match status" value="1"/>
</dbReference>
<evidence type="ECO:0000313" key="8">
    <source>
        <dbReference type="EMBL" id="KAF2143527.1"/>
    </source>
</evidence>
<keyword evidence="1" id="KW-0479">Metal-binding</keyword>
<dbReference type="Proteomes" id="UP000799438">
    <property type="component" value="Unassembled WGS sequence"/>
</dbReference>
<keyword evidence="4" id="KW-0238">DNA-binding</keyword>